<keyword evidence="2" id="KW-1133">Transmembrane helix</keyword>
<reference evidence="3 4" key="1">
    <citation type="submission" date="2019-11" db="EMBL/GenBank/DDBJ databases">
        <authorList>
            <person name="Li X."/>
        </authorList>
    </citation>
    <scope>NUCLEOTIDE SEQUENCE [LARGE SCALE GENOMIC DNA]</scope>
    <source>
        <strain evidence="3 4">L9</strain>
    </source>
</reference>
<evidence type="ECO:0000313" key="4">
    <source>
        <dbReference type="Proteomes" id="UP000469125"/>
    </source>
</evidence>
<organism evidence="3 4">
    <name type="scientific">Ornithinibacillus caprae</name>
    <dbReference type="NCBI Taxonomy" id="2678566"/>
    <lineage>
        <taxon>Bacteria</taxon>
        <taxon>Bacillati</taxon>
        <taxon>Bacillota</taxon>
        <taxon>Bacilli</taxon>
        <taxon>Bacillales</taxon>
        <taxon>Bacillaceae</taxon>
        <taxon>Ornithinibacillus</taxon>
    </lineage>
</organism>
<sequence>MEFSDLLPFIILVLFSVVFIGFIGFIGIVIKRNQSKGENVSNHDLQKRVERLEEEVRELKDK</sequence>
<dbReference type="Proteomes" id="UP000469125">
    <property type="component" value="Unassembled WGS sequence"/>
</dbReference>
<name>A0A6N8FI61_9BACI</name>
<evidence type="ECO:0008006" key="5">
    <source>
        <dbReference type="Google" id="ProtNLM"/>
    </source>
</evidence>
<feature type="transmembrane region" description="Helical" evidence="2">
    <location>
        <begin position="6"/>
        <end position="30"/>
    </location>
</feature>
<accession>A0A6N8FI61</accession>
<gene>
    <name evidence="3" type="ORF">GMD78_05970</name>
</gene>
<keyword evidence="1" id="KW-0175">Coiled coil</keyword>
<protein>
    <recommendedName>
        <fullName evidence="5">DUF4083 domain-containing protein</fullName>
    </recommendedName>
</protein>
<dbReference type="AlphaFoldDB" id="A0A6N8FI61"/>
<evidence type="ECO:0000256" key="1">
    <source>
        <dbReference type="SAM" id="Coils"/>
    </source>
</evidence>
<evidence type="ECO:0000256" key="2">
    <source>
        <dbReference type="SAM" id="Phobius"/>
    </source>
</evidence>
<dbReference type="EMBL" id="WOCA01000003">
    <property type="protein sequence ID" value="MUK87944.1"/>
    <property type="molecule type" value="Genomic_DNA"/>
</dbReference>
<dbReference type="RefSeq" id="WP_155667932.1">
    <property type="nucleotide sequence ID" value="NZ_WOCA01000003.1"/>
</dbReference>
<feature type="coiled-coil region" evidence="1">
    <location>
        <begin position="35"/>
        <end position="62"/>
    </location>
</feature>
<keyword evidence="2" id="KW-0472">Membrane</keyword>
<proteinExistence type="predicted"/>
<keyword evidence="4" id="KW-1185">Reference proteome</keyword>
<keyword evidence="2" id="KW-0812">Transmembrane</keyword>
<comment type="caution">
    <text evidence="3">The sequence shown here is derived from an EMBL/GenBank/DDBJ whole genome shotgun (WGS) entry which is preliminary data.</text>
</comment>
<evidence type="ECO:0000313" key="3">
    <source>
        <dbReference type="EMBL" id="MUK87944.1"/>
    </source>
</evidence>